<dbReference type="PROSITE" id="PS51029">
    <property type="entry name" value="MADF"/>
    <property type="match status" value="1"/>
</dbReference>
<gene>
    <name evidence="3" type="ORF">QR680_007272</name>
</gene>
<dbReference type="Pfam" id="PF10545">
    <property type="entry name" value="MADF_DNA_bdg"/>
    <property type="match status" value="1"/>
</dbReference>
<evidence type="ECO:0000259" key="2">
    <source>
        <dbReference type="PROSITE" id="PS51029"/>
    </source>
</evidence>
<dbReference type="PANTHER" id="PTHR12243:SF67">
    <property type="entry name" value="COREPRESSOR OF PANGOLIN, ISOFORM A-RELATED"/>
    <property type="match status" value="1"/>
</dbReference>
<evidence type="ECO:0000313" key="4">
    <source>
        <dbReference type="Proteomes" id="UP001175271"/>
    </source>
</evidence>
<dbReference type="InterPro" id="IPR006578">
    <property type="entry name" value="MADF-dom"/>
</dbReference>
<protein>
    <recommendedName>
        <fullName evidence="2">MADF domain-containing protein</fullName>
    </recommendedName>
</protein>
<keyword evidence="4" id="KW-1185">Reference proteome</keyword>
<dbReference type="PANTHER" id="PTHR12243">
    <property type="entry name" value="MADF DOMAIN TRANSCRIPTION FACTOR"/>
    <property type="match status" value="1"/>
</dbReference>
<accession>A0AA39HY81</accession>
<dbReference type="Proteomes" id="UP001175271">
    <property type="component" value="Unassembled WGS sequence"/>
</dbReference>
<evidence type="ECO:0000313" key="3">
    <source>
        <dbReference type="EMBL" id="KAK0414338.1"/>
    </source>
</evidence>
<proteinExistence type="predicted"/>
<feature type="region of interest" description="Disordered" evidence="1">
    <location>
        <begin position="111"/>
        <end position="138"/>
    </location>
</feature>
<reference evidence="3" key="1">
    <citation type="submission" date="2023-06" db="EMBL/GenBank/DDBJ databases">
        <title>Genomic analysis of the entomopathogenic nematode Steinernema hermaphroditum.</title>
        <authorList>
            <person name="Schwarz E.M."/>
            <person name="Heppert J.K."/>
            <person name="Baniya A."/>
            <person name="Schwartz H.T."/>
            <person name="Tan C.-H."/>
            <person name="Antoshechkin I."/>
            <person name="Sternberg P.W."/>
            <person name="Goodrich-Blair H."/>
            <person name="Dillman A.R."/>
        </authorList>
    </citation>
    <scope>NUCLEOTIDE SEQUENCE</scope>
    <source>
        <strain evidence="3">PS9179</strain>
        <tissue evidence="3">Whole animal</tissue>
    </source>
</reference>
<feature type="domain" description="MADF" evidence="2">
    <location>
        <begin position="23"/>
        <end position="111"/>
    </location>
</feature>
<dbReference type="InterPro" id="IPR039353">
    <property type="entry name" value="TF_Adf1"/>
</dbReference>
<evidence type="ECO:0000256" key="1">
    <source>
        <dbReference type="SAM" id="MobiDB-lite"/>
    </source>
</evidence>
<organism evidence="3 4">
    <name type="scientific">Steinernema hermaphroditum</name>
    <dbReference type="NCBI Taxonomy" id="289476"/>
    <lineage>
        <taxon>Eukaryota</taxon>
        <taxon>Metazoa</taxon>
        <taxon>Ecdysozoa</taxon>
        <taxon>Nematoda</taxon>
        <taxon>Chromadorea</taxon>
        <taxon>Rhabditida</taxon>
        <taxon>Tylenchina</taxon>
        <taxon>Panagrolaimomorpha</taxon>
        <taxon>Strongyloidoidea</taxon>
        <taxon>Steinernematidae</taxon>
        <taxon>Steinernema</taxon>
    </lineage>
</organism>
<name>A0AA39HY81_9BILA</name>
<dbReference type="Gene3D" id="1.10.10.60">
    <property type="entry name" value="Homeodomain-like"/>
    <property type="match status" value="1"/>
</dbReference>
<sequence>MMSSSLVSSLVSQEITVDAAKSALIDYVKANPILWDSNHRQYKDFELKHLLWEDCSNRLLKMGYPCSASDLPKQWKNLVDYYRHLKKKSQHGNYVKWSHFQAMCFLDGDPSTERPNSRRRTTRENSKKRNRKRVENWL</sequence>
<dbReference type="AlphaFoldDB" id="A0AA39HY81"/>
<dbReference type="EMBL" id="JAUCMV010000003">
    <property type="protein sequence ID" value="KAK0414338.1"/>
    <property type="molecule type" value="Genomic_DNA"/>
</dbReference>
<comment type="caution">
    <text evidence="3">The sequence shown here is derived from an EMBL/GenBank/DDBJ whole genome shotgun (WGS) entry which is preliminary data.</text>
</comment>
<dbReference type="SMART" id="SM00595">
    <property type="entry name" value="MADF"/>
    <property type="match status" value="1"/>
</dbReference>